<name>A0AAD5UGP8_9FUNG</name>
<comment type="caution">
    <text evidence="9">The sequence shown here is derived from an EMBL/GenBank/DDBJ whole genome shotgun (WGS) entry which is preliminary data.</text>
</comment>
<organism evidence="9 10">
    <name type="scientific">Boothiomyces macroporosus</name>
    <dbReference type="NCBI Taxonomy" id="261099"/>
    <lineage>
        <taxon>Eukaryota</taxon>
        <taxon>Fungi</taxon>
        <taxon>Fungi incertae sedis</taxon>
        <taxon>Chytridiomycota</taxon>
        <taxon>Chytridiomycota incertae sedis</taxon>
        <taxon>Chytridiomycetes</taxon>
        <taxon>Rhizophydiales</taxon>
        <taxon>Terramycetaceae</taxon>
        <taxon>Boothiomyces</taxon>
    </lineage>
</organism>
<dbReference type="SMART" id="SM01281">
    <property type="entry name" value="Med12"/>
    <property type="match status" value="1"/>
</dbReference>
<dbReference type="InterPro" id="IPR019035">
    <property type="entry name" value="Mediator_Med12"/>
</dbReference>
<keyword evidence="10" id="KW-1185">Reference proteome</keyword>
<protein>
    <recommendedName>
        <fullName evidence="3">Mediator of RNA polymerase II transcription subunit 12</fullName>
    </recommendedName>
    <alternativeName>
        <fullName evidence="7">Mediator complex subunit 12</fullName>
    </alternativeName>
</protein>
<dbReference type="GO" id="GO:0006357">
    <property type="term" value="P:regulation of transcription by RNA polymerase II"/>
    <property type="evidence" value="ECO:0007669"/>
    <property type="project" value="InterPro"/>
</dbReference>
<keyword evidence="6" id="KW-0539">Nucleus</keyword>
<accession>A0AAD5UGP8</accession>
<evidence type="ECO:0000256" key="7">
    <source>
        <dbReference type="ARBA" id="ARBA00032010"/>
    </source>
</evidence>
<dbReference type="Pfam" id="PF09497">
    <property type="entry name" value="Med12"/>
    <property type="match status" value="1"/>
</dbReference>
<evidence type="ECO:0000313" key="10">
    <source>
        <dbReference type="Proteomes" id="UP001210925"/>
    </source>
</evidence>
<evidence type="ECO:0000256" key="2">
    <source>
        <dbReference type="ARBA" id="ARBA00010289"/>
    </source>
</evidence>
<evidence type="ECO:0000256" key="3">
    <source>
        <dbReference type="ARBA" id="ARBA00019622"/>
    </source>
</evidence>
<evidence type="ECO:0000256" key="4">
    <source>
        <dbReference type="ARBA" id="ARBA00023015"/>
    </source>
</evidence>
<proteinExistence type="inferred from homology"/>
<evidence type="ECO:0000256" key="5">
    <source>
        <dbReference type="ARBA" id="ARBA00023163"/>
    </source>
</evidence>
<evidence type="ECO:0000256" key="6">
    <source>
        <dbReference type="ARBA" id="ARBA00023242"/>
    </source>
</evidence>
<comment type="subcellular location">
    <subcellularLocation>
        <location evidence="1">Nucleus</location>
    </subcellularLocation>
</comment>
<keyword evidence="4" id="KW-0805">Transcription regulation</keyword>
<reference evidence="9" key="1">
    <citation type="submission" date="2020-05" db="EMBL/GenBank/DDBJ databases">
        <title>Phylogenomic resolution of chytrid fungi.</title>
        <authorList>
            <person name="Stajich J.E."/>
            <person name="Amses K."/>
            <person name="Simmons R."/>
            <person name="Seto K."/>
            <person name="Myers J."/>
            <person name="Bonds A."/>
            <person name="Quandt C.A."/>
            <person name="Barry K."/>
            <person name="Liu P."/>
            <person name="Grigoriev I."/>
            <person name="Longcore J.E."/>
            <person name="James T.Y."/>
        </authorList>
    </citation>
    <scope>NUCLEOTIDE SEQUENCE</scope>
    <source>
        <strain evidence="9">PLAUS21</strain>
    </source>
</reference>
<feature type="domain" description="Mediator complex subunit Med12" evidence="8">
    <location>
        <begin position="97"/>
        <end position="158"/>
    </location>
</feature>
<comment type="similarity">
    <text evidence="2">Belongs to the Mediator complex subunit 12 family.</text>
</comment>
<gene>
    <name evidence="9" type="primary">SRB8</name>
    <name evidence="9" type="ORF">HK103_004345</name>
</gene>
<dbReference type="PANTHER" id="PTHR46567">
    <property type="entry name" value="MEDIATOR OF RNA POLYMERASE II TRANSCRIPTION SUBUNIT 12"/>
    <property type="match status" value="1"/>
</dbReference>
<evidence type="ECO:0000256" key="1">
    <source>
        <dbReference type="ARBA" id="ARBA00004123"/>
    </source>
</evidence>
<evidence type="ECO:0000259" key="8">
    <source>
        <dbReference type="SMART" id="SM01281"/>
    </source>
</evidence>
<dbReference type="GO" id="GO:0003712">
    <property type="term" value="F:transcription coregulator activity"/>
    <property type="evidence" value="ECO:0007669"/>
    <property type="project" value="InterPro"/>
</dbReference>
<dbReference type="EMBL" id="JADGKB010000035">
    <property type="protein sequence ID" value="KAJ3257718.1"/>
    <property type="molecule type" value="Genomic_DNA"/>
</dbReference>
<dbReference type="PANTHER" id="PTHR46567:SF1">
    <property type="entry name" value="MEDIATOR OF RNA POLYMERASE II TRANSCRIPTION SUBUNIT 12"/>
    <property type="match status" value="1"/>
</dbReference>
<dbReference type="AlphaFoldDB" id="A0AAD5UGP8"/>
<sequence>MNQDLKSFQLQPPPNKWLYKTDSETVYADVYPQLQDQQEDILTKDTIQKGYVSIPLLRHESQSAYDLIIEDLSKKLVKLSQFSKPLLKFHYPIEKNSFSIPDRRIMPDAKREQWLNDLKSQKDLKLMDRVPHGFKQEKLLETVVEREIPVYRALWFIKCVGYAENKRNNMEDYSMDWTKIVLLFLTKFNPQKMNYFVNLVKRMMDENLLVHFEFLKQLLISFQKRNSDIFVLPKVYHKTRKLMNLSSIEKRANLFLVNHPSVHERVSLESMIASLYDSESDMQVDGETKILEKGGSISKKNMYELIKIIQDQNIKPELYALLDKPNDKIFYLFGMLDAFEILTLKEIVIKLIASGTLNDYIHVLKQIPLFKKRRIDFLQFDDYSECRAFVFTFLDTLTGELGILEKVELPSELNHYNTCMHFQTQQELLNYDIQNDKQLQFIISYLEHYHNYIVLLEIVLTQLQTKQSLLLLKTLLKHDFEFGKNEILKIKKTHFSKKIICLLENKKFQEINIKNTKNVNLKMLDINNYQKTFNYLKEYHSLENIKQIFQRIAELVVSASDVKPYMRLVLDLNQNGYFEQCIYTNVFHNKSKNFQELLLFMVMNGIVSLIKLLKNHVVPLFQNIKEGKQYDYELFLQWTKFIEIVFTNGDYEPILNLEMNSQEGYSIASSLIQTVYIVNTRDQKQLGAVIENLSSRWFRRMALKNPKLIVYKFLNLVKTDSPTTPYVFSFLIKLFDIEIDQLDKLMEQHHYWETITIIAYLAFQKKNSVEAEWSTRFKNALDNCFQYSFNYEPLLTLTHFNYSEFAISYLIDILTNIEKFRSKFGSDNDQFLSHLITAVETSKQFIFTDFKTDNYSSFIDLIFKALQDWKSDVYQ</sequence>
<keyword evidence="5" id="KW-0804">Transcription</keyword>
<dbReference type="Proteomes" id="UP001210925">
    <property type="component" value="Unassembled WGS sequence"/>
</dbReference>
<dbReference type="GO" id="GO:0016592">
    <property type="term" value="C:mediator complex"/>
    <property type="evidence" value="ECO:0007669"/>
    <property type="project" value="InterPro"/>
</dbReference>
<evidence type="ECO:0000313" key="9">
    <source>
        <dbReference type="EMBL" id="KAJ3257718.1"/>
    </source>
</evidence>